<evidence type="ECO:0000313" key="2">
    <source>
        <dbReference type="EMBL" id="EDO49008.1"/>
    </source>
</evidence>
<feature type="compositionally biased region" description="Basic and acidic residues" evidence="1">
    <location>
        <begin position="21"/>
        <end position="34"/>
    </location>
</feature>
<dbReference type="STRING" id="45351.A7RHN6"/>
<dbReference type="InterPro" id="IPR024130">
    <property type="entry name" value="DAP1/DAPL1"/>
</dbReference>
<dbReference type="AlphaFoldDB" id="A7RHN6"/>
<feature type="non-terminal residue" evidence="2">
    <location>
        <position position="1"/>
    </location>
</feature>
<protein>
    <recommendedName>
        <fullName evidence="4">Death-associated protein 1</fullName>
    </recommendedName>
</protein>
<dbReference type="Proteomes" id="UP000001593">
    <property type="component" value="Unassembled WGS sequence"/>
</dbReference>
<organism evidence="2 3">
    <name type="scientific">Nematostella vectensis</name>
    <name type="common">Starlet sea anemone</name>
    <dbReference type="NCBI Taxonomy" id="45351"/>
    <lineage>
        <taxon>Eukaryota</taxon>
        <taxon>Metazoa</taxon>
        <taxon>Cnidaria</taxon>
        <taxon>Anthozoa</taxon>
        <taxon>Hexacorallia</taxon>
        <taxon>Actiniaria</taxon>
        <taxon>Edwardsiidae</taxon>
        <taxon>Nematostella</taxon>
    </lineage>
</organism>
<accession>A7RHN6</accession>
<dbReference type="InParanoid" id="A7RHN6"/>
<reference evidence="2 3" key="1">
    <citation type="journal article" date="2007" name="Science">
        <title>Sea anemone genome reveals ancestral eumetazoan gene repertoire and genomic organization.</title>
        <authorList>
            <person name="Putnam N.H."/>
            <person name="Srivastava M."/>
            <person name="Hellsten U."/>
            <person name="Dirks B."/>
            <person name="Chapman J."/>
            <person name="Salamov A."/>
            <person name="Terry A."/>
            <person name="Shapiro H."/>
            <person name="Lindquist E."/>
            <person name="Kapitonov V.V."/>
            <person name="Jurka J."/>
            <person name="Genikhovich G."/>
            <person name="Grigoriev I.V."/>
            <person name="Lucas S.M."/>
            <person name="Steele R.E."/>
            <person name="Finnerty J.R."/>
            <person name="Technau U."/>
            <person name="Martindale M.Q."/>
            <person name="Rokhsar D.S."/>
        </authorList>
    </citation>
    <scope>NUCLEOTIDE SEQUENCE [LARGE SCALE GENOMIC DNA]</scope>
    <source>
        <strain evidence="3">CH2 X CH6</strain>
    </source>
</reference>
<name>A7RHN6_NEMVE</name>
<sequence>LVVSGVVTKGNADFPPAAVKVAHEKPQPQHDKRPPGGGAKSAQMHIHQPRKQ</sequence>
<dbReference type="EMBL" id="DS469511">
    <property type="protein sequence ID" value="EDO49008.1"/>
    <property type="molecule type" value="Genomic_DNA"/>
</dbReference>
<evidence type="ECO:0008006" key="4">
    <source>
        <dbReference type="Google" id="ProtNLM"/>
    </source>
</evidence>
<dbReference type="HOGENOM" id="CLU_3093491_0_0_1"/>
<evidence type="ECO:0000313" key="3">
    <source>
        <dbReference type="Proteomes" id="UP000001593"/>
    </source>
</evidence>
<dbReference type="Pfam" id="PF15228">
    <property type="entry name" value="DAP"/>
    <property type="match status" value="1"/>
</dbReference>
<proteinExistence type="predicted"/>
<feature type="region of interest" description="Disordered" evidence="1">
    <location>
        <begin position="1"/>
        <end position="52"/>
    </location>
</feature>
<keyword evidence="3" id="KW-1185">Reference proteome</keyword>
<gene>
    <name evidence="2" type="ORF">NEMVEDRAFT_v1g82268</name>
</gene>
<dbReference type="PhylomeDB" id="A7RHN6"/>
<evidence type="ECO:0000256" key="1">
    <source>
        <dbReference type="SAM" id="MobiDB-lite"/>
    </source>
</evidence>